<dbReference type="PANTHER" id="PTHR12718">
    <property type="entry name" value="CELL CYCLE CONTROL PROTEIN CWF15"/>
    <property type="match status" value="1"/>
</dbReference>
<evidence type="ECO:0000256" key="6">
    <source>
        <dbReference type="ARBA" id="ARBA00023015"/>
    </source>
</evidence>
<dbReference type="GO" id="GO:0071013">
    <property type="term" value="C:catalytic step 2 spliceosome"/>
    <property type="evidence" value="ECO:0007669"/>
    <property type="project" value="TreeGrafter"/>
</dbReference>
<evidence type="ECO:0000256" key="7">
    <source>
        <dbReference type="ARBA" id="ARBA00023163"/>
    </source>
</evidence>
<dbReference type="Gene3D" id="6.10.280.160">
    <property type="entry name" value="Mediator of RNA polymerase II transcription subunit 22"/>
    <property type="match status" value="1"/>
</dbReference>
<dbReference type="Pfam" id="PF04889">
    <property type="entry name" value="Cwf_Cwc_15"/>
    <property type="match status" value="1"/>
</dbReference>
<feature type="region of interest" description="Disordered" evidence="10">
    <location>
        <begin position="64"/>
        <end position="173"/>
    </location>
</feature>
<evidence type="ECO:0000256" key="8">
    <source>
        <dbReference type="ARBA" id="ARBA00023187"/>
    </source>
</evidence>
<keyword evidence="9" id="KW-0539">Nucleus</keyword>
<dbReference type="GO" id="GO:0003723">
    <property type="term" value="F:RNA binding"/>
    <property type="evidence" value="ECO:0007669"/>
    <property type="project" value="TreeGrafter"/>
</dbReference>
<dbReference type="GO" id="GO:0003712">
    <property type="term" value="F:transcription coregulator activity"/>
    <property type="evidence" value="ECO:0007669"/>
    <property type="project" value="InterPro"/>
</dbReference>
<comment type="subcellular location">
    <subcellularLocation>
        <location evidence="2">Nucleus</location>
    </subcellularLocation>
</comment>
<feature type="region of interest" description="Disordered" evidence="10">
    <location>
        <begin position="1"/>
        <end position="20"/>
    </location>
</feature>
<feature type="compositionally biased region" description="Basic and acidic residues" evidence="10">
    <location>
        <begin position="141"/>
        <end position="173"/>
    </location>
</feature>
<keyword evidence="6" id="KW-0805">Transcription regulation</keyword>
<evidence type="ECO:0000256" key="9">
    <source>
        <dbReference type="ARBA" id="ARBA00023242"/>
    </source>
</evidence>
<keyword evidence="7" id="KW-0804">Transcription</keyword>
<protein>
    <submittedName>
        <fullName evidence="11">Complexed with cef1p</fullName>
    </submittedName>
</protein>
<accession>A0A9W6AR49</accession>
<evidence type="ECO:0000313" key="11">
    <source>
        <dbReference type="EMBL" id="GLA85249.1"/>
    </source>
</evidence>
<name>A0A9W6AR49_ASPTU</name>
<dbReference type="InterPro" id="IPR009332">
    <property type="entry name" value="Med22"/>
</dbReference>
<comment type="similarity">
    <text evidence="3">Belongs to the Mediator complex subunit 22 family.</text>
</comment>
<evidence type="ECO:0000256" key="5">
    <source>
        <dbReference type="ARBA" id="ARBA00022664"/>
    </source>
</evidence>
<feature type="compositionally biased region" description="Acidic residues" evidence="10">
    <location>
        <begin position="118"/>
        <end position="140"/>
    </location>
</feature>
<evidence type="ECO:0000256" key="10">
    <source>
        <dbReference type="SAM" id="MobiDB-lite"/>
    </source>
</evidence>
<organism evidence="11 12">
    <name type="scientific">Aspergillus tubingensis</name>
    <dbReference type="NCBI Taxonomy" id="5068"/>
    <lineage>
        <taxon>Eukaryota</taxon>
        <taxon>Fungi</taxon>
        <taxon>Dikarya</taxon>
        <taxon>Ascomycota</taxon>
        <taxon>Pezizomycotina</taxon>
        <taxon>Eurotiomycetes</taxon>
        <taxon>Eurotiomycetidae</taxon>
        <taxon>Eurotiales</taxon>
        <taxon>Aspergillaceae</taxon>
        <taxon>Aspergillus</taxon>
        <taxon>Aspergillus subgen. Circumdati</taxon>
    </lineage>
</organism>
<gene>
    <name evidence="11" type="ORF">AtubIFM56815_009480</name>
</gene>
<dbReference type="Pfam" id="PF06179">
    <property type="entry name" value="Med22"/>
    <property type="match status" value="1"/>
</dbReference>
<proteinExistence type="inferred from homology"/>
<evidence type="ECO:0000256" key="4">
    <source>
        <dbReference type="ARBA" id="ARBA00006644"/>
    </source>
</evidence>
<dbReference type="InterPro" id="IPR006973">
    <property type="entry name" value="Cwf_Cwc_15"/>
</dbReference>
<evidence type="ECO:0000313" key="12">
    <source>
        <dbReference type="Proteomes" id="UP001144157"/>
    </source>
</evidence>
<dbReference type="AlphaFoldDB" id="A0A9W6AR49"/>
<reference evidence="11" key="1">
    <citation type="submission" date="2022-07" db="EMBL/GenBank/DDBJ databases">
        <title>Taxonomy of Aspergillus series Nigri: significant species reduction supported by multi-species coalescent approaches.</title>
        <authorList>
            <person name="Bian C."/>
            <person name="Kusuya Y."/>
            <person name="Sklenar F."/>
            <person name="D'hooge E."/>
            <person name="Yaguchi T."/>
            <person name="Takahashi H."/>
            <person name="Hubka V."/>
        </authorList>
    </citation>
    <scope>NUCLEOTIDE SEQUENCE</scope>
    <source>
        <strain evidence="11">IFM 56815</strain>
    </source>
</reference>
<dbReference type="GO" id="GO:0045292">
    <property type="term" value="P:mRNA cis splicing, via spliceosome"/>
    <property type="evidence" value="ECO:0007669"/>
    <property type="project" value="TreeGrafter"/>
</dbReference>
<dbReference type="PANTHER" id="PTHR12718:SF2">
    <property type="entry name" value="SPLICEOSOME-ASSOCIATED PROTEIN CWC15 HOMOLOG"/>
    <property type="match status" value="1"/>
</dbReference>
<keyword evidence="5" id="KW-0507">mRNA processing</keyword>
<dbReference type="EMBL" id="BRPE01000006">
    <property type="protein sequence ID" value="GLA85249.1"/>
    <property type="molecule type" value="Genomic_DNA"/>
</dbReference>
<comment type="function">
    <text evidence="1">Involved in pre-mRNA splicing.</text>
</comment>
<sequence>MTTAHRPTFDPAQGKEALRGPAYHQRLLPAYTHLKTRQFGQGSEVETQQRDLRAELLQAEAAHFAKKNGVPVDEPKVETATPKRQLEGGSPGGDAKTEEEDPEAKRRRILEETRDIDADSDESEEDSSEDESDDEEDEAAELMRELEKIKKERLEQKEKEERERAAQEEEQREVDIARGNPLLNPQDFNVKRRWDDDVVFKNQARGTEDRRGKEFVNDLLRSDFHKRFMTESTSHTSTAVETYQLDVESTALVRAAEDILALTRTMKETWLFGKLDTLGEDEADVKRREELEMNAEAIQKAIEDGGFLKAAK</sequence>
<evidence type="ECO:0000256" key="1">
    <source>
        <dbReference type="ARBA" id="ARBA00003777"/>
    </source>
</evidence>
<dbReference type="GO" id="GO:0006357">
    <property type="term" value="P:regulation of transcription by RNA polymerase II"/>
    <property type="evidence" value="ECO:0007669"/>
    <property type="project" value="InterPro"/>
</dbReference>
<comment type="caution">
    <text evidence="11">The sequence shown here is derived from an EMBL/GenBank/DDBJ whole genome shotgun (WGS) entry which is preliminary data.</text>
</comment>
<keyword evidence="8" id="KW-0508">mRNA splicing</keyword>
<dbReference type="Proteomes" id="UP001144157">
    <property type="component" value="Unassembled WGS sequence"/>
</dbReference>
<evidence type="ECO:0000256" key="2">
    <source>
        <dbReference type="ARBA" id="ARBA00004123"/>
    </source>
</evidence>
<evidence type="ECO:0000256" key="3">
    <source>
        <dbReference type="ARBA" id="ARBA00005942"/>
    </source>
</evidence>
<dbReference type="GO" id="GO:0016592">
    <property type="term" value="C:mediator complex"/>
    <property type="evidence" value="ECO:0007669"/>
    <property type="project" value="InterPro"/>
</dbReference>
<comment type="similarity">
    <text evidence="4">Belongs to the CWC15 family.</text>
</comment>